<dbReference type="EMBL" id="VLKG01000005">
    <property type="protein sequence ID" value="TWH71397.1"/>
    <property type="molecule type" value="Genomic_DNA"/>
</dbReference>
<comment type="similarity">
    <text evidence="1">Belongs to the acyl coenzyme A hydrolase family.</text>
</comment>
<dbReference type="Pfam" id="PF03061">
    <property type="entry name" value="4HBT"/>
    <property type="match status" value="1"/>
</dbReference>
<evidence type="ECO:0000256" key="1">
    <source>
        <dbReference type="ARBA" id="ARBA00010458"/>
    </source>
</evidence>
<organism evidence="5 6">
    <name type="scientific">Azomonas agilis</name>
    <dbReference type="NCBI Taxonomy" id="116849"/>
    <lineage>
        <taxon>Bacteria</taxon>
        <taxon>Pseudomonadati</taxon>
        <taxon>Pseudomonadota</taxon>
        <taxon>Gammaproteobacteria</taxon>
        <taxon>Pseudomonadales</taxon>
        <taxon>Pseudomonadaceae</taxon>
        <taxon>Azomonas</taxon>
    </lineage>
</organism>
<dbReference type="GO" id="GO:0005829">
    <property type="term" value="C:cytosol"/>
    <property type="evidence" value="ECO:0007669"/>
    <property type="project" value="TreeGrafter"/>
</dbReference>
<dbReference type="PROSITE" id="PS51770">
    <property type="entry name" value="HOTDOG_ACOT"/>
    <property type="match status" value="1"/>
</dbReference>
<feature type="domain" description="HotDog ACOT-type" evidence="4">
    <location>
        <begin position="1"/>
        <end position="109"/>
    </location>
</feature>
<evidence type="ECO:0000313" key="6">
    <source>
        <dbReference type="Proteomes" id="UP000319627"/>
    </source>
</evidence>
<dbReference type="CDD" id="cd03442">
    <property type="entry name" value="BFIT_BACH"/>
    <property type="match status" value="1"/>
</dbReference>
<accession>A0A562IK53</accession>
<dbReference type="InterPro" id="IPR033120">
    <property type="entry name" value="HOTDOG_ACOT"/>
</dbReference>
<dbReference type="GO" id="GO:0009062">
    <property type="term" value="P:fatty acid catabolic process"/>
    <property type="evidence" value="ECO:0007669"/>
    <property type="project" value="TreeGrafter"/>
</dbReference>
<dbReference type="PANTHER" id="PTHR11049">
    <property type="entry name" value="ACYL COENZYME A THIOESTER HYDROLASE"/>
    <property type="match status" value="1"/>
</dbReference>
<dbReference type="AlphaFoldDB" id="A0A562IK53"/>
<dbReference type="InterPro" id="IPR029069">
    <property type="entry name" value="HotDog_dom_sf"/>
</dbReference>
<evidence type="ECO:0000259" key="4">
    <source>
        <dbReference type="PROSITE" id="PS51770"/>
    </source>
</evidence>
<evidence type="ECO:0000256" key="2">
    <source>
        <dbReference type="ARBA" id="ARBA00022801"/>
    </source>
</evidence>
<dbReference type="RefSeq" id="WP_144571391.1">
    <property type="nucleotide sequence ID" value="NZ_VLKG01000005.1"/>
</dbReference>
<dbReference type="PANTHER" id="PTHR11049:SF31">
    <property type="entry name" value="HOTDOG ACOT-TYPE DOMAIN-CONTAINING PROTEIN"/>
    <property type="match status" value="1"/>
</dbReference>
<evidence type="ECO:0000313" key="5">
    <source>
        <dbReference type="EMBL" id="TWH71397.1"/>
    </source>
</evidence>
<reference evidence="5 6" key="1">
    <citation type="submission" date="2019-07" db="EMBL/GenBank/DDBJ databases">
        <title>Genomic Encyclopedia of Type Strains, Phase I: the one thousand microbial genomes (KMG-I) project.</title>
        <authorList>
            <person name="Kyrpides N."/>
        </authorList>
    </citation>
    <scope>NUCLEOTIDE SEQUENCE [LARGE SCALE GENOMIC DNA]</scope>
    <source>
        <strain evidence="5 6">DSM 375</strain>
    </source>
</reference>
<dbReference type="GO" id="GO:0052816">
    <property type="term" value="F:long-chain fatty acyl-CoA hydrolase activity"/>
    <property type="evidence" value="ECO:0007669"/>
    <property type="project" value="TreeGrafter"/>
</dbReference>
<protein>
    <submittedName>
        <fullName evidence="5">Thioesterase superfamily protein</fullName>
    </submittedName>
</protein>
<dbReference type="InterPro" id="IPR040170">
    <property type="entry name" value="Cytosol_ACT"/>
</dbReference>
<keyword evidence="6" id="KW-1185">Reference proteome</keyword>
<dbReference type="InterPro" id="IPR006683">
    <property type="entry name" value="Thioestr_dom"/>
</dbReference>
<name>A0A562IK53_9GAMM</name>
<comment type="caution">
    <text evidence="5">The sequence shown here is derived from an EMBL/GenBank/DDBJ whole genome shotgun (WGS) entry which is preliminary data.</text>
</comment>
<sequence length="124" mass="13548">MKYRSRKMVKGEDLNGAGNLFGGKALAWIDEEAAIYAFCQLGSRNLVTKAMSSINFNAPAKMGDIIEIGCAVVRLGKSSITVKCSMRNKSTQHEIITVEEIVFVNLDDQGRPLAHGITEIKNSD</sequence>
<proteinExistence type="inferred from homology"/>
<dbReference type="OrthoDB" id="8894489at2"/>
<gene>
    <name evidence="5" type="ORF">LX59_01681</name>
</gene>
<evidence type="ECO:0000256" key="3">
    <source>
        <dbReference type="PROSITE-ProRule" id="PRU01106"/>
    </source>
</evidence>
<dbReference type="Proteomes" id="UP000319627">
    <property type="component" value="Unassembled WGS sequence"/>
</dbReference>
<dbReference type="Gene3D" id="3.10.129.10">
    <property type="entry name" value="Hotdog Thioesterase"/>
    <property type="match status" value="1"/>
</dbReference>
<dbReference type="GO" id="GO:0006637">
    <property type="term" value="P:acyl-CoA metabolic process"/>
    <property type="evidence" value="ECO:0007669"/>
    <property type="project" value="TreeGrafter"/>
</dbReference>
<keyword evidence="2 3" id="KW-0378">Hydrolase</keyword>
<dbReference type="SUPFAM" id="SSF54637">
    <property type="entry name" value="Thioesterase/thiol ester dehydrase-isomerase"/>
    <property type="match status" value="1"/>
</dbReference>